<evidence type="ECO:0000313" key="1">
    <source>
        <dbReference type="EMBL" id="JAD70888.1"/>
    </source>
</evidence>
<dbReference type="EMBL" id="GBRH01227007">
    <property type="protein sequence ID" value="JAD70888.1"/>
    <property type="molecule type" value="Transcribed_RNA"/>
</dbReference>
<reference evidence="1" key="2">
    <citation type="journal article" date="2015" name="Data Brief">
        <title>Shoot transcriptome of the giant reed, Arundo donax.</title>
        <authorList>
            <person name="Barrero R.A."/>
            <person name="Guerrero F.D."/>
            <person name="Moolhuijzen P."/>
            <person name="Goolsby J.A."/>
            <person name="Tidwell J."/>
            <person name="Bellgard S.E."/>
            <person name="Bellgard M.I."/>
        </authorList>
    </citation>
    <scope>NUCLEOTIDE SEQUENCE</scope>
    <source>
        <tissue evidence="1">Shoot tissue taken approximately 20 cm above the soil surface</tissue>
    </source>
</reference>
<accession>A0A0A9C8V0</accession>
<dbReference type="AlphaFoldDB" id="A0A0A9C8V0"/>
<organism evidence="1">
    <name type="scientific">Arundo donax</name>
    <name type="common">Giant reed</name>
    <name type="synonym">Donax arundinaceus</name>
    <dbReference type="NCBI Taxonomy" id="35708"/>
    <lineage>
        <taxon>Eukaryota</taxon>
        <taxon>Viridiplantae</taxon>
        <taxon>Streptophyta</taxon>
        <taxon>Embryophyta</taxon>
        <taxon>Tracheophyta</taxon>
        <taxon>Spermatophyta</taxon>
        <taxon>Magnoliopsida</taxon>
        <taxon>Liliopsida</taxon>
        <taxon>Poales</taxon>
        <taxon>Poaceae</taxon>
        <taxon>PACMAD clade</taxon>
        <taxon>Arundinoideae</taxon>
        <taxon>Arundineae</taxon>
        <taxon>Arundo</taxon>
    </lineage>
</organism>
<protein>
    <submittedName>
        <fullName evidence="1">Uncharacterized protein</fullName>
    </submittedName>
</protein>
<reference evidence="1" key="1">
    <citation type="submission" date="2014-09" db="EMBL/GenBank/DDBJ databases">
        <authorList>
            <person name="Magalhaes I.L.F."/>
            <person name="Oliveira U."/>
            <person name="Santos F.R."/>
            <person name="Vidigal T.H.D.A."/>
            <person name="Brescovit A.D."/>
            <person name="Santos A.J."/>
        </authorList>
    </citation>
    <scope>NUCLEOTIDE SEQUENCE</scope>
    <source>
        <tissue evidence="1">Shoot tissue taken approximately 20 cm above the soil surface</tissue>
    </source>
</reference>
<name>A0A0A9C8V0_ARUDO</name>
<proteinExistence type="predicted"/>
<sequence length="18" mass="1973">MMTNTGCSRRSASRTGAW</sequence>